<evidence type="ECO:0000256" key="3">
    <source>
        <dbReference type="ARBA" id="ARBA00022452"/>
    </source>
</evidence>
<keyword evidence="9 10" id="KW-0998">Cell outer membrane</keyword>
<evidence type="ECO:0000256" key="10">
    <source>
        <dbReference type="PROSITE-ProRule" id="PRU01360"/>
    </source>
</evidence>
<dbReference type="Proteomes" id="UP001209229">
    <property type="component" value="Unassembled WGS sequence"/>
</dbReference>
<dbReference type="InterPro" id="IPR039426">
    <property type="entry name" value="TonB-dep_rcpt-like"/>
</dbReference>
<sequence length="809" mass="91430">MDIVGASTVEELYELLLNKDVTSASKSEESLFDSPLSTTVLSHDQIIASGATCFEEALRMVPGVIVREKSNGNFDVHVRGNDNLPSKNMLLYSENSQTLVMINGRTVFNYSHGGTLWESLPVSFEDVDRIEVVRGPSSALYGPNAVSGVINIITVDINKETPLVSGNLKAGSMNSYIGDIAFRKQINDVLAFGITTNYETRDRETDKILVYNGYYDEANDVKKYILDGKRVGTGLYSTEEIKRLQLANPQNDPNSVEPYLNPRNNMEPFMIFPEVGQTGQLNGYDITIYGIDDIFPHPERSKERYAVNGYVELTPNSTTNINISGGYQHSDVLTSTMGDMPTPYSGKVAETGYIDLRANIKDFNFQANYNGGDIDFMTGNEGFELDLRQFNATAEYNLKLDKIAIRPGLNYQNISYDDSPYISTLGRGYLNGKKVIDIMAGSLRLDYKPTDKLRLIAALRTEKYNHPDKFYTSWQFVGSYKINENNIFRLVYSRANQSSFLVNAHSNYTWNLINRPYPRVMQFSGNKEYDLMTTDMFELGYRVRPAKNILIDFEAYYNVSNDFGALMPDYADLYIKNPAQIVQQLLTAQTVTPVVLPDSVHMQYNNLKLKSKQLGASVNVDWVINEKLMANAHFSVQQTKLDNYLGLSRDNTIEMLIGDAQTHTDETNAADTQIGTWAYLIANGLMSIDDIPAQLYYAGSNNFEKNYKNDYEHKSTPSYYGGFSLTYRPIEKLEIMPSSYFYGEQTFENQYGTVKIDSKFIFNTTVAYKATDKLTFRVTGKNLFNQDSQEYAFMDKVPTMVFAGVNFKF</sequence>
<evidence type="ECO:0000256" key="11">
    <source>
        <dbReference type="RuleBase" id="RU003357"/>
    </source>
</evidence>
<dbReference type="InterPro" id="IPR000531">
    <property type="entry name" value="Beta-barrel_TonB"/>
</dbReference>
<gene>
    <name evidence="14" type="ORF">OM075_17805</name>
</gene>
<keyword evidence="6 11" id="KW-0798">TonB box</keyword>
<dbReference type="GO" id="GO:0044718">
    <property type="term" value="P:siderophore transmembrane transport"/>
    <property type="evidence" value="ECO:0007669"/>
    <property type="project" value="TreeGrafter"/>
</dbReference>
<dbReference type="GO" id="GO:0015344">
    <property type="term" value="F:siderophore uptake transmembrane transporter activity"/>
    <property type="evidence" value="ECO:0007669"/>
    <property type="project" value="TreeGrafter"/>
</dbReference>
<dbReference type="Gene3D" id="2.170.130.10">
    <property type="entry name" value="TonB-dependent receptor, plug domain"/>
    <property type="match status" value="1"/>
</dbReference>
<keyword evidence="5" id="KW-0732">Signal</keyword>
<evidence type="ECO:0000313" key="15">
    <source>
        <dbReference type="Proteomes" id="UP001209229"/>
    </source>
</evidence>
<evidence type="ECO:0000259" key="13">
    <source>
        <dbReference type="Pfam" id="PF07715"/>
    </source>
</evidence>
<dbReference type="InterPro" id="IPR037066">
    <property type="entry name" value="Plug_dom_sf"/>
</dbReference>
<keyword evidence="15" id="KW-1185">Reference proteome</keyword>
<keyword evidence="7 10" id="KW-0472">Membrane</keyword>
<proteinExistence type="inferred from homology"/>
<dbReference type="PANTHER" id="PTHR30069:SF29">
    <property type="entry name" value="HEMOGLOBIN AND HEMOGLOBIN-HAPTOGLOBIN-BINDING PROTEIN 1-RELATED"/>
    <property type="match status" value="1"/>
</dbReference>
<dbReference type="Pfam" id="PF00593">
    <property type="entry name" value="TonB_dep_Rec_b-barrel"/>
    <property type="match status" value="1"/>
</dbReference>
<evidence type="ECO:0000313" key="14">
    <source>
        <dbReference type="EMBL" id="MCW3788328.1"/>
    </source>
</evidence>
<evidence type="ECO:0000256" key="9">
    <source>
        <dbReference type="ARBA" id="ARBA00023237"/>
    </source>
</evidence>
<protein>
    <submittedName>
        <fullName evidence="14">TonB-dependent receptor</fullName>
    </submittedName>
</protein>
<dbReference type="InterPro" id="IPR012910">
    <property type="entry name" value="Plug_dom"/>
</dbReference>
<keyword evidence="3 10" id="KW-1134">Transmembrane beta strand</keyword>
<comment type="subcellular location">
    <subcellularLocation>
        <location evidence="1 10">Cell outer membrane</location>
        <topology evidence="1 10">Multi-pass membrane protein</topology>
    </subcellularLocation>
</comment>
<name>A0AAE3SHQ0_9BACT</name>
<dbReference type="Pfam" id="PF07715">
    <property type="entry name" value="Plug"/>
    <property type="match status" value="1"/>
</dbReference>
<dbReference type="SUPFAM" id="SSF56935">
    <property type="entry name" value="Porins"/>
    <property type="match status" value="1"/>
</dbReference>
<evidence type="ECO:0000256" key="6">
    <source>
        <dbReference type="ARBA" id="ARBA00023077"/>
    </source>
</evidence>
<reference evidence="14" key="1">
    <citation type="submission" date="2022-10" db="EMBL/GenBank/DDBJ databases">
        <authorList>
            <person name="Yu W.X."/>
        </authorList>
    </citation>
    <scope>NUCLEOTIDE SEQUENCE</scope>
    <source>
        <strain evidence="14">AAT</strain>
    </source>
</reference>
<keyword evidence="2 10" id="KW-0813">Transport</keyword>
<accession>A0AAE3SHQ0</accession>
<feature type="domain" description="TonB-dependent receptor plug" evidence="13">
    <location>
        <begin position="31"/>
        <end position="149"/>
    </location>
</feature>
<dbReference type="Gene3D" id="2.40.170.20">
    <property type="entry name" value="TonB-dependent receptor, beta-barrel domain"/>
    <property type="match status" value="1"/>
</dbReference>
<dbReference type="AlphaFoldDB" id="A0AAE3SHQ0"/>
<evidence type="ECO:0000259" key="12">
    <source>
        <dbReference type="Pfam" id="PF00593"/>
    </source>
</evidence>
<dbReference type="PANTHER" id="PTHR30069">
    <property type="entry name" value="TONB-DEPENDENT OUTER MEMBRANE RECEPTOR"/>
    <property type="match status" value="1"/>
</dbReference>
<dbReference type="EMBL" id="JAPDPJ010000050">
    <property type="protein sequence ID" value="MCW3788328.1"/>
    <property type="molecule type" value="Genomic_DNA"/>
</dbReference>
<feature type="domain" description="TonB-dependent receptor-like beta-barrel" evidence="12">
    <location>
        <begin position="314"/>
        <end position="783"/>
    </location>
</feature>
<comment type="similarity">
    <text evidence="10 11">Belongs to the TonB-dependent receptor family.</text>
</comment>
<evidence type="ECO:0000256" key="5">
    <source>
        <dbReference type="ARBA" id="ARBA00022729"/>
    </source>
</evidence>
<evidence type="ECO:0000256" key="1">
    <source>
        <dbReference type="ARBA" id="ARBA00004571"/>
    </source>
</evidence>
<keyword evidence="4 10" id="KW-0812">Transmembrane</keyword>
<dbReference type="GO" id="GO:0009279">
    <property type="term" value="C:cell outer membrane"/>
    <property type="evidence" value="ECO:0007669"/>
    <property type="project" value="UniProtKB-SubCell"/>
</dbReference>
<organism evidence="14 15">
    <name type="scientific">Plebeiibacterium sediminum</name>
    <dbReference type="NCBI Taxonomy" id="2992112"/>
    <lineage>
        <taxon>Bacteria</taxon>
        <taxon>Pseudomonadati</taxon>
        <taxon>Bacteroidota</taxon>
        <taxon>Bacteroidia</taxon>
        <taxon>Marinilabiliales</taxon>
        <taxon>Marinilabiliaceae</taxon>
        <taxon>Plebeiibacterium</taxon>
    </lineage>
</organism>
<comment type="caution">
    <text evidence="14">The sequence shown here is derived from an EMBL/GenBank/DDBJ whole genome shotgun (WGS) entry which is preliminary data.</text>
</comment>
<dbReference type="PROSITE" id="PS52016">
    <property type="entry name" value="TONB_DEPENDENT_REC_3"/>
    <property type="match status" value="1"/>
</dbReference>
<evidence type="ECO:0000256" key="4">
    <source>
        <dbReference type="ARBA" id="ARBA00022692"/>
    </source>
</evidence>
<evidence type="ECO:0000256" key="8">
    <source>
        <dbReference type="ARBA" id="ARBA00023170"/>
    </source>
</evidence>
<evidence type="ECO:0000256" key="2">
    <source>
        <dbReference type="ARBA" id="ARBA00022448"/>
    </source>
</evidence>
<keyword evidence="8 14" id="KW-0675">Receptor</keyword>
<dbReference type="InterPro" id="IPR036942">
    <property type="entry name" value="Beta-barrel_TonB_sf"/>
</dbReference>
<evidence type="ECO:0000256" key="7">
    <source>
        <dbReference type="ARBA" id="ARBA00023136"/>
    </source>
</evidence>